<dbReference type="EMBL" id="CAJNNW010032644">
    <property type="protein sequence ID" value="CAE8714443.1"/>
    <property type="molecule type" value="Genomic_DNA"/>
</dbReference>
<evidence type="ECO:0000313" key="6">
    <source>
        <dbReference type="Proteomes" id="UP000654075"/>
    </source>
</evidence>
<dbReference type="Gene3D" id="1.25.40.10">
    <property type="entry name" value="Tetratricopeptide repeat domain"/>
    <property type="match status" value="5"/>
</dbReference>
<name>A0A813KXH4_POLGL</name>
<reference evidence="4" key="1">
    <citation type="submission" date="2021-02" db="EMBL/GenBank/DDBJ databases">
        <authorList>
            <person name="Dougan E. K."/>
            <person name="Rhodes N."/>
            <person name="Thang M."/>
            <person name="Chan C."/>
        </authorList>
    </citation>
    <scope>NUCLEOTIDE SEQUENCE</scope>
</reference>
<dbReference type="Pfam" id="PF01535">
    <property type="entry name" value="PPR"/>
    <property type="match status" value="2"/>
</dbReference>
<dbReference type="Proteomes" id="UP000626109">
    <property type="component" value="Unassembled WGS sequence"/>
</dbReference>
<evidence type="ECO:0000256" key="2">
    <source>
        <dbReference type="PROSITE-ProRule" id="PRU00708"/>
    </source>
</evidence>
<dbReference type="PANTHER" id="PTHR47447:SF17">
    <property type="entry name" value="OS12G0638900 PROTEIN"/>
    <property type="match status" value="1"/>
</dbReference>
<comment type="caution">
    <text evidence="4">The sequence shown here is derived from an EMBL/GenBank/DDBJ whole genome shotgun (WGS) entry which is preliminary data.</text>
</comment>
<dbReference type="Proteomes" id="UP000654075">
    <property type="component" value="Unassembled WGS sequence"/>
</dbReference>
<keyword evidence="6" id="KW-1185">Reference proteome</keyword>
<dbReference type="PANTHER" id="PTHR47447">
    <property type="entry name" value="OS03G0856100 PROTEIN"/>
    <property type="match status" value="1"/>
</dbReference>
<feature type="repeat" description="PPR" evidence="2">
    <location>
        <begin position="268"/>
        <end position="302"/>
    </location>
</feature>
<organism evidence="4 5">
    <name type="scientific">Polarella glacialis</name>
    <name type="common">Dinoflagellate</name>
    <dbReference type="NCBI Taxonomy" id="89957"/>
    <lineage>
        <taxon>Eukaryota</taxon>
        <taxon>Sar</taxon>
        <taxon>Alveolata</taxon>
        <taxon>Dinophyceae</taxon>
        <taxon>Suessiales</taxon>
        <taxon>Suessiaceae</taxon>
        <taxon>Polarella</taxon>
    </lineage>
</organism>
<evidence type="ECO:0000256" key="1">
    <source>
        <dbReference type="ARBA" id="ARBA00022737"/>
    </source>
</evidence>
<sequence>MPTICQQKSASLQATHAAGALQGRAVRSVIASTNVAGYCDVRVALRADGVATCRRELLQRLRQPGSGSAEVLAAALALMGEARAVRGKPPPVTDVVVCVGALGRKRLWSEVLWLLRKAKDTGVKLDCVTLNSVVSACSKAVKWQEAVVILGSTRTRGVASEEVGLCSAMSACERAKRWELVLQLLDDAIQCWGLELSVVSRNIAISGLSKSGRWDLALLMFDALPSLGFARTAVTLAAATSTTQSGDSSWLRAMALLGQAARQRVQTDVVAWNSAITSCERGWQWRMAVQILGYMERESMQPDLVGQNAAVSACGVGQQWRFAVDLLRHLRFKSLEPDVVTFNSVSSAVERGSLWQCALHLLGEGSARGIARSSVSWNTAATALGRALRWESALLVIKEGFARGAEVDTVACGIAVTACANAMLWEKAESMLDHFWAQGVPHGQPSSNALNAAAAACDRAGEWERVLGWLSISQMCLCSGLANRRSVASSTLAAAVSACARATHWQEAVSMLEARPDTSLYSATISGCRRASAWSMCLSLLQASRRARLPPDPEYAGHVDALRAAGLAGPWRLASGIISSELGQTQASLWSAALWAYEAQGVPAAVMPLPTGSFVS</sequence>
<dbReference type="PROSITE" id="PS51375">
    <property type="entry name" value="PPR"/>
    <property type="match status" value="2"/>
</dbReference>
<evidence type="ECO:0008006" key="7">
    <source>
        <dbReference type="Google" id="ProtNLM"/>
    </source>
</evidence>
<dbReference type="InterPro" id="IPR011990">
    <property type="entry name" value="TPR-like_helical_dom_sf"/>
</dbReference>
<evidence type="ECO:0000313" key="4">
    <source>
        <dbReference type="EMBL" id="CAE8714443.1"/>
    </source>
</evidence>
<keyword evidence="1" id="KW-0677">Repeat</keyword>
<dbReference type="EMBL" id="CAJNNV010024869">
    <property type="protein sequence ID" value="CAE8610966.1"/>
    <property type="molecule type" value="Genomic_DNA"/>
</dbReference>
<dbReference type="Pfam" id="PF13812">
    <property type="entry name" value="PPR_3"/>
    <property type="match status" value="1"/>
</dbReference>
<protein>
    <recommendedName>
        <fullName evidence="7">Pentatricopeptide repeat-containing protein, chloroplastic</fullName>
    </recommendedName>
</protein>
<evidence type="ECO:0000313" key="5">
    <source>
        <dbReference type="Proteomes" id="UP000626109"/>
    </source>
</evidence>
<proteinExistence type="predicted"/>
<gene>
    <name evidence="3" type="ORF">PGLA1383_LOCUS28776</name>
    <name evidence="4" type="ORF">PGLA2088_LOCUS37993</name>
</gene>
<evidence type="ECO:0000313" key="3">
    <source>
        <dbReference type="EMBL" id="CAE8610966.1"/>
    </source>
</evidence>
<dbReference type="OrthoDB" id="185373at2759"/>
<dbReference type="AlphaFoldDB" id="A0A813KXH4"/>
<dbReference type="InterPro" id="IPR002885">
    <property type="entry name" value="PPR_rpt"/>
</dbReference>
<accession>A0A813KXH4</accession>
<feature type="repeat" description="PPR" evidence="2">
    <location>
        <begin position="197"/>
        <end position="231"/>
    </location>
</feature>